<evidence type="ECO:0000313" key="8">
    <source>
        <dbReference type="EMBL" id="CAD6249374.1"/>
    </source>
</evidence>
<dbReference type="GO" id="GO:0042546">
    <property type="term" value="P:cell wall biogenesis"/>
    <property type="evidence" value="ECO:0007669"/>
    <property type="project" value="InterPro"/>
</dbReference>
<comment type="function">
    <text evidence="7">May be involved in cell wall biosynthesis.</text>
</comment>
<dbReference type="PANTHER" id="PTHR31889">
    <property type="entry name" value="FUCOSYLTRANSFERASE 2-RELATED"/>
    <property type="match status" value="1"/>
</dbReference>
<dbReference type="AlphaFoldDB" id="A0A811Q087"/>
<keyword evidence="6 7" id="KW-0961">Cell wall biogenesis/degradation</keyword>
<dbReference type="FunFam" id="3.40.50.11340:FF:000005">
    <property type="entry name" value="Galactoside 2-alpha-L-fucosyltransferase"/>
    <property type="match status" value="1"/>
</dbReference>
<gene>
    <name evidence="8" type="ORF">NCGR_LOCUS33204</name>
</gene>
<evidence type="ECO:0000256" key="5">
    <source>
        <dbReference type="ARBA" id="ARBA00023180"/>
    </source>
</evidence>
<dbReference type="InterPro" id="IPR004938">
    <property type="entry name" value="XG_FTase"/>
</dbReference>
<evidence type="ECO:0000256" key="6">
    <source>
        <dbReference type="ARBA" id="ARBA00023316"/>
    </source>
</evidence>
<dbReference type="OrthoDB" id="428346at2759"/>
<dbReference type="PANTHER" id="PTHR31889:SF15">
    <property type="entry name" value="FUCOSYLTRANSFERASE"/>
    <property type="match status" value="1"/>
</dbReference>
<evidence type="ECO:0000256" key="4">
    <source>
        <dbReference type="ARBA" id="ARBA00023034"/>
    </source>
</evidence>
<evidence type="ECO:0000256" key="3">
    <source>
        <dbReference type="ARBA" id="ARBA00022679"/>
    </source>
</evidence>
<comment type="similarity">
    <text evidence="1 7">Belongs to the glycosyltransferase 37 family.</text>
</comment>
<reference evidence="8" key="1">
    <citation type="submission" date="2020-10" db="EMBL/GenBank/DDBJ databases">
        <authorList>
            <person name="Han B."/>
            <person name="Lu T."/>
            <person name="Zhao Q."/>
            <person name="Huang X."/>
            <person name="Zhao Y."/>
        </authorList>
    </citation>
    <scope>NUCLEOTIDE SEQUENCE</scope>
</reference>
<accession>A0A811Q087</accession>
<dbReference type="GO" id="GO:0071555">
    <property type="term" value="P:cell wall organization"/>
    <property type="evidence" value="ECO:0007669"/>
    <property type="project" value="UniProtKB-UniRule"/>
</dbReference>
<keyword evidence="3 7" id="KW-0808">Transferase</keyword>
<comment type="caution">
    <text evidence="8">The sequence shown here is derived from an EMBL/GenBank/DDBJ whole genome shotgun (WGS) entry which is preliminary data.</text>
</comment>
<evidence type="ECO:0000256" key="2">
    <source>
        <dbReference type="ARBA" id="ARBA00022676"/>
    </source>
</evidence>
<dbReference type="Pfam" id="PF03254">
    <property type="entry name" value="XG_FTase"/>
    <property type="match status" value="1"/>
</dbReference>
<keyword evidence="2 7" id="KW-0328">Glycosyltransferase</keyword>
<name>A0A811Q087_9POAL</name>
<keyword evidence="4 7" id="KW-0333">Golgi apparatus</keyword>
<dbReference type="GO" id="GO:0008107">
    <property type="term" value="F:galactoside 2-alpha-L-fucosyltransferase activity"/>
    <property type="evidence" value="ECO:0007669"/>
    <property type="project" value="InterPro"/>
</dbReference>
<feature type="transmembrane region" description="Helical" evidence="7">
    <location>
        <begin position="57"/>
        <end position="81"/>
    </location>
</feature>
<evidence type="ECO:0000256" key="1">
    <source>
        <dbReference type="ARBA" id="ARBA00010481"/>
    </source>
</evidence>
<protein>
    <recommendedName>
        <fullName evidence="7">Fucosyltransferase</fullName>
        <ecNumber evidence="7">2.4.1.-</ecNumber>
    </recommendedName>
</protein>
<dbReference type="EC" id="2.4.1.-" evidence="7"/>
<sequence length="629" mass="71006">MQQRKAKVVWGGAESAAAQEIPAMAMARNGSWPEAEGAPEHSPVPRKKRLALDEKRWNTVVNVMLIAFVMAVPPVIVALRWGRHRAIGLDRGRQGPAAASPPFGRTSNICLSGNVGVINLNYEVKPDKLRLLRAGSGDGSFPYARSPPDKLLGGLLPDGLDERSCRSRYESSMYSRNPARRPSPQLIGKLRRHEELQRRCGPNTDAYSRAVQQLRAGKSVDSPECKYVVSISHRGLGNRILAAASAFLYAVLTDRVLLVDPSNEMDELFCEPFPGTTWLLPRRDFPLASYTNFSIDTAESYGNMLKNKVLNADVPPATATQLPAFVYLHLDHDYGDEDKMFFCDDDQRLLSNVQWLVMRTDMYTVPGLFLVTAFQEELDMLFPERDAVFHFLARYLFHPTNHVWGLVTRYYRAYLARAELRLGVQVRNFDPWTQQSPVVLRQITSCLWKEKLLPEVLDTEKHAMPMMPGGSRTTAVLVTSLRSWYYERIKGLYWDHATATGEDVSVHQPSHEEQQQYGKKSHDDRAWAEMYLLSLCDVLVTSGWSTFGYVAQGLGGMTPWVLHKPTNVTSPPDPPCFRDMSMEPCFHAPHVYDCKLKRGADTGKMLPHVRYCEDVSWGLKLVDAKLYKA</sequence>
<keyword evidence="7" id="KW-1133">Transmembrane helix</keyword>
<keyword evidence="5" id="KW-0325">Glycoprotein</keyword>
<keyword evidence="7" id="KW-0812">Transmembrane</keyword>
<keyword evidence="7" id="KW-0472">Membrane</keyword>
<evidence type="ECO:0000313" key="9">
    <source>
        <dbReference type="Proteomes" id="UP000604825"/>
    </source>
</evidence>
<dbReference type="GO" id="GO:0032580">
    <property type="term" value="C:Golgi cisterna membrane"/>
    <property type="evidence" value="ECO:0007669"/>
    <property type="project" value="UniProtKB-SubCell"/>
</dbReference>
<dbReference type="Proteomes" id="UP000604825">
    <property type="component" value="Unassembled WGS sequence"/>
</dbReference>
<keyword evidence="9" id="KW-1185">Reference proteome</keyword>
<evidence type="ECO:0000256" key="7">
    <source>
        <dbReference type="RuleBase" id="RU367004"/>
    </source>
</evidence>
<organism evidence="8 9">
    <name type="scientific">Miscanthus lutarioriparius</name>
    <dbReference type="NCBI Taxonomy" id="422564"/>
    <lineage>
        <taxon>Eukaryota</taxon>
        <taxon>Viridiplantae</taxon>
        <taxon>Streptophyta</taxon>
        <taxon>Embryophyta</taxon>
        <taxon>Tracheophyta</taxon>
        <taxon>Spermatophyta</taxon>
        <taxon>Magnoliopsida</taxon>
        <taxon>Liliopsida</taxon>
        <taxon>Poales</taxon>
        <taxon>Poaceae</taxon>
        <taxon>PACMAD clade</taxon>
        <taxon>Panicoideae</taxon>
        <taxon>Andropogonodae</taxon>
        <taxon>Andropogoneae</taxon>
        <taxon>Saccharinae</taxon>
        <taxon>Miscanthus</taxon>
    </lineage>
</organism>
<proteinExistence type="inferred from homology"/>
<dbReference type="GO" id="GO:0009969">
    <property type="term" value="P:xyloglucan biosynthetic process"/>
    <property type="evidence" value="ECO:0007669"/>
    <property type="project" value="TreeGrafter"/>
</dbReference>
<dbReference type="Gene3D" id="3.40.50.11340">
    <property type="match status" value="1"/>
</dbReference>
<comment type="subcellular location">
    <subcellularLocation>
        <location evidence="7">Golgi apparatus</location>
        <location evidence="7">Golgi stack membrane</location>
        <topology evidence="7">Single-pass type II membrane protein</topology>
    </subcellularLocation>
</comment>
<dbReference type="EMBL" id="CAJGYO010000008">
    <property type="protein sequence ID" value="CAD6249374.1"/>
    <property type="molecule type" value="Genomic_DNA"/>
</dbReference>